<protein>
    <recommendedName>
        <fullName evidence="4">Rod shape-determining protein MreD</fullName>
    </recommendedName>
</protein>
<name>A0A2N0VID1_9BACT</name>
<evidence type="ECO:0000313" key="2">
    <source>
        <dbReference type="EMBL" id="PKD43955.1"/>
    </source>
</evidence>
<keyword evidence="1" id="KW-0472">Membrane</keyword>
<dbReference type="AlphaFoldDB" id="A0A2N0VID1"/>
<evidence type="ECO:0008006" key="4">
    <source>
        <dbReference type="Google" id="ProtNLM"/>
    </source>
</evidence>
<feature type="transmembrane region" description="Helical" evidence="1">
    <location>
        <begin position="6"/>
        <end position="24"/>
    </location>
</feature>
<dbReference type="EMBL" id="PISP01000001">
    <property type="protein sequence ID" value="PKD43955.1"/>
    <property type="molecule type" value="Genomic_DNA"/>
</dbReference>
<accession>A0A2N0VID1</accession>
<keyword evidence="1" id="KW-0812">Transmembrane</keyword>
<evidence type="ECO:0000256" key="1">
    <source>
        <dbReference type="SAM" id="Phobius"/>
    </source>
</evidence>
<feature type="transmembrane region" description="Helical" evidence="1">
    <location>
        <begin position="132"/>
        <end position="154"/>
    </location>
</feature>
<dbReference type="RefSeq" id="WP_101071198.1">
    <property type="nucleotide sequence ID" value="NZ_PISP01000001.1"/>
</dbReference>
<feature type="transmembrane region" description="Helical" evidence="1">
    <location>
        <begin position="97"/>
        <end position="120"/>
    </location>
</feature>
<reference evidence="2 3" key="1">
    <citation type="submission" date="2017-11" db="EMBL/GenBank/DDBJ databases">
        <title>Rhodohalobacter 15182 sp. nov., isolated from a salt lake.</title>
        <authorList>
            <person name="Han S."/>
        </authorList>
    </citation>
    <scope>NUCLEOTIDE SEQUENCE [LARGE SCALE GENOMIC DNA]</scope>
    <source>
        <strain evidence="2 3">15182</strain>
    </source>
</reference>
<evidence type="ECO:0000313" key="3">
    <source>
        <dbReference type="Proteomes" id="UP000233398"/>
    </source>
</evidence>
<organism evidence="2 3">
    <name type="scientific">Rhodohalobacter barkolensis</name>
    <dbReference type="NCBI Taxonomy" id="2053187"/>
    <lineage>
        <taxon>Bacteria</taxon>
        <taxon>Pseudomonadati</taxon>
        <taxon>Balneolota</taxon>
        <taxon>Balneolia</taxon>
        <taxon>Balneolales</taxon>
        <taxon>Balneolaceae</taxon>
        <taxon>Rhodohalobacter</taxon>
    </lineage>
</organism>
<feature type="transmembrane region" description="Helical" evidence="1">
    <location>
        <begin position="70"/>
        <end position="90"/>
    </location>
</feature>
<gene>
    <name evidence="2" type="ORF">CWD77_00280</name>
</gene>
<dbReference type="Proteomes" id="UP000233398">
    <property type="component" value="Unassembled WGS sequence"/>
</dbReference>
<sequence length="159" mass="18151">MIKSDTLRYLFIGLGMVAVQVLLFKNLRIFDGEADLVLVYLIWLCTKQGKVESLILAGSLAFFQDAFTDLWGLNMFSKTVVVFILHSYLNRISENRFIFWQVFLILLAVAFLHNLIFFALTMFSETFASGYVFWSLAVVSTLMTAIIGGFLHLVRTDRA</sequence>
<keyword evidence="3" id="KW-1185">Reference proteome</keyword>
<keyword evidence="1" id="KW-1133">Transmembrane helix</keyword>
<proteinExistence type="predicted"/>
<comment type="caution">
    <text evidence="2">The sequence shown here is derived from an EMBL/GenBank/DDBJ whole genome shotgun (WGS) entry which is preliminary data.</text>
</comment>
<dbReference type="OrthoDB" id="1495096at2"/>